<name>A0ABT6JCV7_9GAMM</name>
<organism evidence="2 3">
    <name type="scientific">Luteimonas endophytica</name>
    <dbReference type="NCBI Taxonomy" id="3042023"/>
    <lineage>
        <taxon>Bacteria</taxon>
        <taxon>Pseudomonadati</taxon>
        <taxon>Pseudomonadota</taxon>
        <taxon>Gammaproteobacteria</taxon>
        <taxon>Lysobacterales</taxon>
        <taxon>Lysobacteraceae</taxon>
        <taxon>Luteimonas</taxon>
    </lineage>
</organism>
<gene>
    <name evidence="2" type="ORF">QFW77_15870</name>
</gene>
<dbReference type="InterPro" id="IPR011051">
    <property type="entry name" value="RmlC_Cupin_sf"/>
</dbReference>
<evidence type="ECO:0000259" key="1">
    <source>
        <dbReference type="Pfam" id="PF07883"/>
    </source>
</evidence>
<dbReference type="Gene3D" id="2.60.120.10">
    <property type="entry name" value="Jelly Rolls"/>
    <property type="match status" value="1"/>
</dbReference>
<evidence type="ECO:0000313" key="2">
    <source>
        <dbReference type="EMBL" id="MDH5824452.1"/>
    </source>
</evidence>
<accession>A0ABT6JCV7</accession>
<dbReference type="Pfam" id="PF07883">
    <property type="entry name" value="Cupin_2"/>
    <property type="match status" value="1"/>
</dbReference>
<keyword evidence="3" id="KW-1185">Reference proteome</keyword>
<dbReference type="SUPFAM" id="SSF51182">
    <property type="entry name" value="RmlC-like cupins"/>
    <property type="match status" value="1"/>
</dbReference>
<evidence type="ECO:0000313" key="3">
    <source>
        <dbReference type="Proteomes" id="UP001156940"/>
    </source>
</evidence>
<protein>
    <submittedName>
        <fullName evidence="2">Cupin domain-containing protein</fullName>
    </submittedName>
</protein>
<comment type="caution">
    <text evidence="2">The sequence shown here is derived from an EMBL/GenBank/DDBJ whole genome shotgun (WGS) entry which is preliminary data.</text>
</comment>
<sequence>MITHPRPGTAPNPVALSAVAAGLARTWASTALATVGGARLKVLRMDARAYPPESHPHDEALLVLDGRMLLEVEGRPVAVEAGELVMVPAGTVHGVATGSHGTLLVIDPRPSSPEGISYAARLL</sequence>
<proteinExistence type="predicted"/>
<reference evidence="2 3" key="1">
    <citation type="submission" date="2023-04" db="EMBL/GenBank/DDBJ databases">
        <title>Luteimonas endophyticus RD2P54.</title>
        <authorList>
            <person name="Sun J.-Q."/>
        </authorList>
    </citation>
    <scope>NUCLEOTIDE SEQUENCE [LARGE SCALE GENOMIC DNA]</scope>
    <source>
        <strain evidence="2 3">RD2P54</strain>
    </source>
</reference>
<dbReference type="Proteomes" id="UP001156940">
    <property type="component" value="Unassembled WGS sequence"/>
</dbReference>
<dbReference type="InterPro" id="IPR014710">
    <property type="entry name" value="RmlC-like_jellyroll"/>
</dbReference>
<dbReference type="RefSeq" id="WP_280575768.1">
    <property type="nucleotide sequence ID" value="NZ_JARXRM010000044.1"/>
</dbReference>
<dbReference type="EMBL" id="JARXRM010000044">
    <property type="protein sequence ID" value="MDH5824452.1"/>
    <property type="molecule type" value="Genomic_DNA"/>
</dbReference>
<dbReference type="InterPro" id="IPR013096">
    <property type="entry name" value="Cupin_2"/>
</dbReference>
<feature type="domain" description="Cupin type-2" evidence="1">
    <location>
        <begin position="50"/>
        <end position="104"/>
    </location>
</feature>